<gene>
    <name evidence="2" type="ORF">PDIGIT_LOCUS11053</name>
</gene>
<dbReference type="AlphaFoldDB" id="A0A9W4UMA4"/>
<feature type="chain" id="PRO_5040864203" evidence="1">
    <location>
        <begin position="22"/>
        <end position="99"/>
    </location>
</feature>
<evidence type="ECO:0000313" key="3">
    <source>
        <dbReference type="Proteomes" id="UP001152607"/>
    </source>
</evidence>
<sequence length="99" mass="10682">MHLTTLAGLCVLSSSGLLVVANNCYGPYNWCGWDLMKAGNYEGYIKQQLRSAAMPTDDFTVKNSLFFCHPDNSGEADFIGTCPNGCVYGGGKNTNDRCA</sequence>
<protein>
    <submittedName>
        <fullName evidence="2">Uncharacterized protein</fullName>
    </submittedName>
</protein>
<keyword evidence="3" id="KW-1185">Reference proteome</keyword>
<reference evidence="2" key="1">
    <citation type="submission" date="2023-01" db="EMBL/GenBank/DDBJ databases">
        <authorList>
            <person name="Van Ghelder C."/>
            <person name="Rancurel C."/>
        </authorList>
    </citation>
    <scope>NUCLEOTIDE SEQUENCE</scope>
    <source>
        <strain evidence="2">CNCM I-4278</strain>
    </source>
</reference>
<feature type="signal peptide" evidence="1">
    <location>
        <begin position="1"/>
        <end position="21"/>
    </location>
</feature>
<proteinExistence type="predicted"/>
<keyword evidence="1" id="KW-0732">Signal</keyword>
<accession>A0A9W4UMA4</accession>
<evidence type="ECO:0000313" key="2">
    <source>
        <dbReference type="EMBL" id="CAI6337934.1"/>
    </source>
</evidence>
<name>A0A9W4UMA4_9PLEO</name>
<evidence type="ECO:0000256" key="1">
    <source>
        <dbReference type="SAM" id="SignalP"/>
    </source>
</evidence>
<dbReference type="Proteomes" id="UP001152607">
    <property type="component" value="Unassembled WGS sequence"/>
</dbReference>
<organism evidence="2 3">
    <name type="scientific">Periconia digitata</name>
    <dbReference type="NCBI Taxonomy" id="1303443"/>
    <lineage>
        <taxon>Eukaryota</taxon>
        <taxon>Fungi</taxon>
        <taxon>Dikarya</taxon>
        <taxon>Ascomycota</taxon>
        <taxon>Pezizomycotina</taxon>
        <taxon>Dothideomycetes</taxon>
        <taxon>Pleosporomycetidae</taxon>
        <taxon>Pleosporales</taxon>
        <taxon>Massarineae</taxon>
        <taxon>Periconiaceae</taxon>
        <taxon>Periconia</taxon>
    </lineage>
</organism>
<dbReference type="OrthoDB" id="4186099at2759"/>
<comment type="caution">
    <text evidence="2">The sequence shown here is derived from an EMBL/GenBank/DDBJ whole genome shotgun (WGS) entry which is preliminary data.</text>
</comment>
<dbReference type="EMBL" id="CAOQHR010000007">
    <property type="protein sequence ID" value="CAI6337934.1"/>
    <property type="molecule type" value="Genomic_DNA"/>
</dbReference>